<evidence type="ECO:0000313" key="2">
    <source>
        <dbReference type="EMBL" id="CEM27262.1"/>
    </source>
</evidence>
<name>A0A0G4GDK5_9ALVE</name>
<proteinExistence type="predicted"/>
<feature type="compositionally biased region" description="Basic and acidic residues" evidence="1">
    <location>
        <begin position="107"/>
        <end position="122"/>
    </location>
</feature>
<feature type="compositionally biased region" description="Basic and acidic residues" evidence="1">
    <location>
        <begin position="50"/>
        <end position="62"/>
    </location>
</feature>
<sequence>MIFRVGGWVAGGGGTTGGDGKEVERGDGIGLEDVKITKVEGSRKKMNRKRERDRDIERREAEAETQQHNSRVQVPVGTAPEDRAPAEKRGRQLRGSEDVEGGTEIKGLARPEKATPDTKILDEGPVALPGSLSPPPLQAFSLLPSSSLGGRRQRKGRGFGWDTPPNKRHLTAGEMEEEKEEGAVVKGEYVYSI</sequence>
<feature type="region of interest" description="Disordered" evidence="1">
    <location>
        <begin position="1"/>
        <end position="182"/>
    </location>
</feature>
<reference evidence="2" key="1">
    <citation type="submission" date="2014-11" db="EMBL/GenBank/DDBJ databases">
        <authorList>
            <person name="Otto D Thomas"/>
            <person name="Naeem Raeece"/>
        </authorList>
    </citation>
    <scope>NUCLEOTIDE SEQUENCE</scope>
</reference>
<protein>
    <submittedName>
        <fullName evidence="2">Uncharacterized protein</fullName>
    </submittedName>
</protein>
<feature type="compositionally biased region" description="Basic and acidic residues" evidence="1">
    <location>
        <begin position="80"/>
        <end position="97"/>
    </location>
</feature>
<feature type="compositionally biased region" description="Gly residues" evidence="1">
    <location>
        <begin position="8"/>
        <end position="18"/>
    </location>
</feature>
<gene>
    <name evidence="2" type="ORF">Cvel_618</name>
</gene>
<evidence type="ECO:0000256" key="1">
    <source>
        <dbReference type="SAM" id="MobiDB-lite"/>
    </source>
</evidence>
<dbReference type="AlphaFoldDB" id="A0A0G4GDK5"/>
<feature type="compositionally biased region" description="Basic and acidic residues" evidence="1">
    <location>
        <begin position="19"/>
        <end position="43"/>
    </location>
</feature>
<dbReference type="EMBL" id="CDMZ01001104">
    <property type="protein sequence ID" value="CEM27262.1"/>
    <property type="molecule type" value="Genomic_DNA"/>
</dbReference>
<feature type="compositionally biased region" description="Low complexity" evidence="1">
    <location>
        <begin position="141"/>
        <end position="150"/>
    </location>
</feature>
<organism evidence="2">
    <name type="scientific">Chromera velia CCMP2878</name>
    <dbReference type="NCBI Taxonomy" id="1169474"/>
    <lineage>
        <taxon>Eukaryota</taxon>
        <taxon>Sar</taxon>
        <taxon>Alveolata</taxon>
        <taxon>Colpodellida</taxon>
        <taxon>Chromeraceae</taxon>
        <taxon>Chromera</taxon>
    </lineage>
</organism>
<dbReference type="VEuPathDB" id="CryptoDB:Cvel_618"/>
<accession>A0A0G4GDK5</accession>